<keyword evidence="7" id="KW-1185">Reference proteome</keyword>
<evidence type="ECO:0000259" key="5">
    <source>
        <dbReference type="PROSITE" id="PS50245"/>
    </source>
</evidence>
<evidence type="ECO:0000256" key="4">
    <source>
        <dbReference type="ARBA" id="ARBA00025779"/>
    </source>
</evidence>
<dbReference type="AlphaFoldDB" id="A0A8H3FWM2"/>
<dbReference type="SUPFAM" id="SSF54236">
    <property type="entry name" value="Ubiquitin-like"/>
    <property type="match status" value="1"/>
</dbReference>
<dbReference type="Proteomes" id="UP000664203">
    <property type="component" value="Unassembled WGS sequence"/>
</dbReference>
<dbReference type="PROSITE" id="PS50245">
    <property type="entry name" value="CAP_GLY_2"/>
    <property type="match status" value="1"/>
</dbReference>
<dbReference type="PANTHER" id="PTHR18916">
    <property type="entry name" value="DYNACTIN 1-RELATED MICROTUBULE-BINDING"/>
    <property type="match status" value="1"/>
</dbReference>
<name>A0A8H3FWM2_9LECA</name>
<dbReference type="GO" id="GO:0005938">
    <property type="term" value="C:cell cortex"/>
    <property type="evidence" value="ECO:0007669"/>
    <property type="project" value="TreeGrafter"/>
</dbReference>
<evidence type="ECO:0000256" key="2">
    <source>
        <dbReference type="ARBA" id="ARBA00022490"/>
    </source>
</evidence>
<dbReference type="GO" id="GO:0005634">
    <property type="term" value="C:nucleus"/>
    <property type="evidence" value="ECO:0007669"/>
    <property type="project" value="TreeGrafter"/>
</dbReference>
<dbReference type="Gene3D" id="2.30.30.190">
    <property type="entry name" value="CAP Gly-rich-like domain"/>
    <property type="match status" value="1"/>
</dbReference>
<dbReference type="PANTHER" id="PTHR18916:SF85">
    <property type="entry name" value="TUBULIN-FOLDING COFACTOR B"/>
    <property type="match status" value="1"/>
</dbReference>
<reference evidence="6" key="1">
    <citation type="submission" date="2021-03" db="EMBL/GenBank/DDBJ databases">
        <authorList>
            <person name="Tagirdzhanova G."/>
        </authorList>
    </citation>
    <scope>NUCLEOTIDE SEQUENCE</scope>
</reference>
<comment type="subcellular location">
    <subcellularLocation>
        <location evidence="1">Cytoplasm</location>
    </subcellularLocation>
</comment>
<protein>
    <recommendedName>
        <fullName evidence="5">CAP-Gly domain-containing protein</fullName>
    </recommendedName>
</protein>
<dbReference type="InterPro" id="IPR029071">
    <property type="entry name" value="Ubiquitin-like_domsf"/>
</dbReference>
<dbReference type="GO" id="GO:0035371">
    <property type="term" value="C:microtubule plus-end"/>
    <property type="evidence" value="ECO:0007669"/>
    <property type="project" value="TreeGrafter"/>
</dbReference>
<sequence length="251" mass="27788">MAQSVTTARDIPILITSTASSSERRITPSWTIAQLKSKLEPVTGISPSAQKLTLRLPDQRQETPIEAEDEDSVQVGRWPLLAYAEIKVTSLDPNPISALPPLSSVPKYEMPESKYETLSDTVLAYKKDHKIGRFDPAAPEIQERKVKKMWNEVEERNLHSPSRCRLTDSPTKRGLISFVGPIPSLPGPPGAPWIGITLDEPVGKNDGSVPSGERYFQCGRNRGVFVRAERVEVGEFPELGLEDEGSDMEEI</sequence>
<dbReference type="InterPro" id="IPR045172">
    <property type="entry name" value="TBCB_Ubl"/>
</dbReference>
<dbReference type="GO" id="GO:0031122">
    <property type="term" value="P:cytoplasmic microtubule organization"/>
    <property type="evidence" value="ECO:0007669"/>
    <property type="project" value="TreeGrafter"/>
</dbReference>
<dbReference type="SUPFAM" id="SSF74924">
    <property type="entry name" value="Cap-Gly domain"/>
    <property type="match status" value="1"/>
</dbReference>
<feature type="domain" description="CAP-Gly" evidence="5">
    <location>
        <begin position="193"/>
        <end position="227"/>
    </location>
</feature>
<dbReference type="Pfam" id="PF14560">
    <property type="entry name" value="Ubiquitin_2"/>
    <property type="match status" value="1"/>
</dbReference>
<dbReference type="GO" id="GO:0007023">
    <property type="term" value="P:post-chaperonin tubulin folding pathway"/>
    <property type="evidence" value="ECO:0007669"/>
    <property type="project" value="InterPro"/>
</dbReference>
<proteinExistence type="inferred from homology"/>
<dbReference type="GO" id="GO:0007021">
    <property type="term" value="P:tubulin complex assembly"/>
    <property type="evidence" value="ECO:0007669"/>
    <property type="project" value="InterPro"/>
</dbReference>
<dbReference type="InterPro" id="IPR036859">
    <property type="entry name" value="CAP-Gly_dom_sf"/>
</dbReference>
<evidence type="ECO:0000313" key="7">
    <source>
        <dbReference type="Proteomes" id="UP000664203"/>
    </source>
</evidence>
<dbReference type="EMBL" id="CAJPDR010000357">
    <property type="protein sequence ID" value="CAF9933626.1"/>
    <property type="molecule type" value="Genomic_DNA"/>
</dbReference>
<dbReference type="Gene3D" id="3.10.20.90">
    <property type="entry name" value="Phosphatidylinositol 3-kinase Catalytic Subunit, Chain A, domain 1"/>
    <property type="match status" value="1"/>
</dbReference>
<dbReference type="Pfam" id="PF01302">
    <property type="entry name" value="CAP_GLY"/>
    <property type="match status" value="1"/>
</dbReference>
<keyword evidence="2" id="KW-0963">Cytoplasm</keyword>
<dbReference type="OrthoDB" id="5295208at2759"/>
<evidence type="ECO:0000313" key="6">
    <source>
        <dbReference type="EMBL" id="CAF9933626.1"/>
    </source>
</evidence>
<accession>A0A8H3FWM2</accession>
<dbReference type="InterPro" id="IPR000938">
    <property type="entry name" value="CAP-Gly_domain"/>
</dbReference>
<dbReference type="SMART" id="SM01052">
    <property type="entry name" value="CAP_GLY"/>
    <property type="match status" value="1"/>
</dbReference>
<comment type="similarity">
    <text evidence="4">Belongs to the TBCB family.</text>
</comment>
<dbReference type="InterPro" id="IPR000626">
    <property type="entry name" value="Ubiquitin-like_dom"/>
</dbReference>
<evidence type="ECO:0000256" key="1">
    <source>
        <dbReference type="ARBA" id="ARBA00004496"/>
    </source>
</evidence>
<dbReference type="GO" id="GO:0043014">
    <property type="term" value="F:alpha-tubulin binding"/>
    <property type="evidence" value="ECO:0007669"/>
    <property type="project" value="InterPro"/>
</dbReference>
<comment type="caution">
    <text evidence="6">The sequence shown here is derived from an EMBL/GenBank/DDBJ whole genome shotgun (WGS) entry which is preliminary data.</text>
</comment>
<organism evidence="6 7">
    <name type="scientific">Alectoria fallacina</name>
    <dbReference type="NCBI Taxonomy" id="1903189"/>
    <lineage>
        <taxon>Eukaryota</taxon>
        <taxon>Fungi</taxon>
        <taxon>Dikarya</taxon>
        <taxon>Ascomycota</taxon>
        <taxon>Pezizomycotina</taxon>
        <taxon>Lecanoromycetes</taxon>
        <taxon>OSLEUM clade</taxon>
        <taxon>Lecanoromycetidae</taxon>
        <taxon>Lecanorales</taxon>
        <taxon>Lecanorineae</taxon>
        <taxon>Parmeliaceae</taxon>
        <taxon>Alectoria</taxon>
    </lineage>
</organism>
<gene>
    <name evidence="6" type="ORF">ALECFALPRED_005644</name>
</gene>
<keyword evidence="3" id="KW-0143">Chaperone</keyword>
<evidence type="ECO:0000256" key="3">
    <source>
        <dbReference type="ARBA" id="ARBA00023186"/>
    </source>
</evidence>
<dbReference type="CDD" id="cd01789">
    <property type="entry name" value="Ubl_TBCB"/>
    <property type="match status" value="1"/>
</dbReference>
<dbReference type="GO" id="GO:0051010">
    <property type="term" value="F:microtubule plus-end binding"/>
    <property type="evidence" value="ECO:0007669"/>
    <property type="project" value="TreeGrafter"/>
</dbReference>